<keyword evidence="2" id="KW-0479">Metal-binding</keyword>
<dbReference type="Pfam" id="PF00172">
    <property type="entry name" value="Zn_clus"/>
    <property type="match status" value="1"/>
</dbReference>
<dbReference type="Gene3D" id="4.10.240.10">
    <property type="entry name" value="Zn(2)-C6 fungal-type DNA-binding domain"/>
    <property type="match status" value="1"/>
</dbReference>
<evidence type="ECO:0000256" key="4">
    <source>
        <dbReference type="ARBA" id="ARBA00023015"/>
    </source>
</evidence>
<gene>
    <name evidence="10" type="ORF">LAFE_0G16072G</name>
</gene>
<dbReference type="InterPro" id="IPR036864">
    <property type="entry name" value="Zn2-C6_fun-type_DNA-bd_sf"/>
</dbReference>
<dbReference type="AlphaFoldDB" id="A0A1G4MII1"/>
<dbReference type="OrthoDB" id="5600212at2759"/>
<evidence type="ECO:0000259" key="9">
    <source>
        <dbReference type="PROSITE" id="PS50048"/>
    </source>
</evidence>
<sequence>MDQIKAEQPNAQHKHLRKRVTKACDSCRIKKIKCDGQEPCVHCTRYGCPCTYTHVVRRHRAPSTRVSNRKILSDLSSRISKLEELLVQIRDQVHGKPAESTASDSPFSAVEGAEEDSRSDTDFYSSLSESDVDDKISESVGRSMTMTPSLSSQHKRPKLGLPSFTLGPTTNSEADDNEEQDEIDYYSGVEMRFSPEKGTPSAGASCKVEGFVGAHSVFSLLSKEGLLWLQRKLGGRSETILPLLQVRNIVVHSNDSCSSILLDRVGPNTLPFELPPTEICDMLFKVFLEQMLNITRLAFEPDCIELFDKFRKSPESLNRSENFLLLNILLLATIYMGHCDEHESIFDWKNVHFKILVRTIQVYQQTILCFMDDSLKYIQGVALFCWYLENSPVPYQVYCVLTAAIRLAQEVGLHDRETYRNITDPVDIRRRKTIWLGLYRYDRCISTRTGKPSLIHDHDTTSLNDWDFYQESCSLLRGEPVTGLRDDESPNPSMEWVENLDANVTRLATASLEGLAFSMRYCFYKLTQYAGRSYQYLLSSNAVAHKSERCRKMLVEKLSQELEEWRNLLPEPLKIQEDVNALPQVLEKLESYPHNLAHNGITQFAHTTPDRLYFQLLGLHMEYYLNMMYTNCVVRTNPWYTKPGKRNRSAKNSPALERCALASRNLLKLCRLILSTKAQYHFMLADVVYSFFSGFLNLFYRCLEFPQMARDDLLLMSTLISSMVEEVSTHWTSYPMKWSTVSFTSLHLLKAAVIHYNRYCTDEALKLNFSELGKYLKIIQQHLLEQTRDVSKAALAKEGPERPPPLVPDSVSCASMFPSPQTRSMPSADGDLLTSSVGQTNAIPAVPESKPIDFNSWFINPVFAGGLFSPTPAPESPAGDAAPPIPGLNADTQGQDAPQDLLFNFQDFDLDEPWLTESSNSVPSYFRF</sequence>
<dbReference type="PANTHER" id="PTHR46910">
    <property type="entry name" value="TRANSCRIPTION FACTOR PDR1"/>
    <property type="match status" value="1"/>
</dbReference>
<dbReference type="GO" id="GO:0003677">
    <property type="term" value="F:DNA binding"/>
    <property type="evidence" value="ECO:0007669"/>
    <property type="project" value="UniProtKB-KW"/>
</dbReference>
<comment type="subcellular location">
    <subcellularLocation>
        <location evidence="1">Nucleus</location>
    </subcellularLocation>
</comment>
<accession>A0A1G4MII1</accession>
<evidence type="ECO:0000256" key="7">
    <source>
        <dbReference type="ARBA" id="ARBA00023242"/>
    </source>
</evidence>
<feature type="region of interest" description="Disordered" evidence="8">
    <location>
        <begin position="94"/>
        <end position="179"/>
    </location>
</feature>
<organism evidence="10 11">
    <name type="scientific">Lachancea fermentati</name>
    <name type="common">Zygosaccharomyces fermentati</name>
    <dbReference type="NCBI Taxonomy" id="4955"/>
    <lineage>
        <taxon>Eukaryota</taxon>
        <taxon>Fungi</taxon>
        <taxon>Dikarya</taxon>
        <taxon>Ascomycota</taxon>
        <taxon>Saccharomycotina</taxon>
        <taxon>Saccharomycetes</taxon>
        <taxon>Saccharomycetales</taxon>
        <taxon>Saccharomycetaceae</taxon>
        <taxon>Lachancea</taxon>
    </lineage>
</organism>
<protein>
    <submittedName>
        <fullName evidence="10">LAFE_0G16072g1_1</fullName>
    </submittedName>
</protein>
<keyword evidence="6" id="KW-0804">Transcription</keyword>
<dbReference type="CDD" id="cd00067">
    <property type="entry name" value="GAL4"/>
    <property type="match status" value="1"/>
</dbReference>
<evidence type="ECO:0000313" key="11">
    <source>
        <dbReference type="Proteomes" id="UP000190831"/>
    </source>
</evidence>
<dbReference type="InterPro" id="IPR001138">
    <property type="entry name" value="Zn2Cys6_DnaBD"/>
</dbReference>
<name>A0A1G4MII1_LACFM</name>
<dbReference type="GO" id="GO:0045944">
    <property type="term" value="P:positive regulation of transcription by RNA polymerase II"/>
    <property type="evidence" value="ECO:0007669"/>
    <property type="project" value="UniProtKB-ARBA"/>
</dbReference>
<dbReference type="PROSITE" id="PS00463">
    <property type="entry name" value="ZN2_CY6_FUNGAL_1"/>
    <property type="match status" value="1"/>
</dbReference>
<evidence type="ECO:0000256" key="5">
    <source>
        <dbReference type="ARBA" id="ARBA00023125"/>
    </source>
</evidence>
<evidence type="ECO:0000256" key="8">
    <source>
        <dbReference type="SAM" id="MobiDB-lite"/>
    </source>
</evidence>
<dbReference type="GO" id="GO:0005634">
    <property type="term" value="C:nucleus"/>
    <property type="evidence" value="ECO:0007669"/>
    <property type="project" value="UniProtKB-SubCell"/>
</dbReference>
<evidence type="ECO:0000256" key="3">
    <source>
        <dbReference type="ARBA" id="ARBA00022833"/>
    </source>
</evidence>
<dbReference type="GO" id="GO:0008270">
    <property type="term" value="F:zinc ion binding"/>
    <property type="evidence" value="ECO:0007669"/>
    <property type="project" value="InterPro"/>
</dbReference>
<dbReference type="InterPro" id="IPR007219">
    <property type="entry name" value="XnlR_reg_dom"/>
</dbReference>
<dbReference type="PROSITE" id="PS50048">
    <property type="entry name" value="ZN2_CY6_FUNGAL_2"/>
    <property type="match status" value="1"/>
</dbReference>
<keyword evidence="3" id="KW-0862">Zinc</keyword>
<dbReference type="SMART" id="SM00906">
    <property type="entry name" value="Fungal_trans"/>
    <property type="match status" value="1"/>
</dbReference>
<dbReference type="SUPFAM" id="SSF57701">
    <property type="entry name" value="Zn2/Cys6 DNA-binding domain"/>
    <property type="match status" value="1"/>
</dbReference>
<dbReference type="STRING" id="4955.A0A1G4MII1"/>
<feature type="compositionally biased region" description="Polar residues" evidence="8">
    <location>
        <begin position="140"/>
        <end position="152"/>
    </location>
</feature>
<feature type="domain" description="Zn(2)-C6 fungal-type" evidence="9">
    <location>
        <begin position="23"/>
        <end position="52"/>
    </location>
</feature>
<keyword evidence="4" id="KW-0805">Transcription regulation</keyword>
<dbReference type="InterPro" id="IPR050987">
    <property type="entry name" value="AtrR-like"/>
</dbReference>
<evidence type="ECO:0000256" key="6">
    <source>
        <dbReference type="ARBA" id="ARBA00023163"/>
    </source>
</evidence>
<evidence type="ECO:0000313" key="10">
    <source>
        <dbReference type="EMBL" id="SCW03690.1"/>
    </source>
</evidence>
<keyword evidence="7" id="KW-0539">Nucleus</keyword>
<dbReference type="SMART" id="SM00066">
    <property type="entry name" value="GAL4"/>
    <property type="match status" value="1"/>
</dbReference>
<keyword evidence="11" id="KW-1185">Reference proteome</keyword>
<reference evidence="10 11" key="1">
    <citation type="submission" date="2016-03" db="EMBL/GenBank/DDBJ databases">
        <authorList>
            <person name="Devillers H."/>
        </authorList>
    </citation>
    <scope>NUCLEOTIDE SEQUENCE [LARGE SCALE GENOMIC DNA]</scope>
    <source>
        <strain evidence="10">CBS 6772</strain>
    </source>
</reference>
<dbReference type="OMA" id="TKVACDY"/>
<dbReference type="PANTHER" id="PTHR46910:SF37">
    <property type="entry name" value="ZN(II)2CYS6 TRANSCRIPTION FACTOR (EUROFUNG)"/>
    <property type="match status" value="1"/>
</dbReference>
<proteinExistence type="predicted"/>
<dbReference type="CDD" id="cd12148">
    <property type="entry name" value="fungal_TF_MHR"/>
    <property type="match status" value="1"/>
</dbReference>
<keyword evidence="5" id="KW-0238">DNA-binding</keyword>
<feature type="region of interest" description="Disordered" evidence="8">
    <location>
        <begin position="869"/>
        <end position="896"/>
    </location>
</feature>
<dbReference type="GO" id="GO:0006351">
    <property type="term" value="P:DNA-templated transcription"/>
    <property type="evidence" value="ECO:0007669"/>
    <property type="project" value="InterPro"/>
</dbReference>
<evidence type="ECO:0000256" key="2">
    <source>
        <dbReference type="ARBA" id="ARBA00022723"/>
    </source>
</evidence>
<evidence type="ECO:0000256" key="1">
    <source>
        <dbReference type="ARBA" id="ARBA00004123"/>
    </source>
</evidence>
<dbReference type="Pfam" id="PF04082">
    <property type="entry name" value="Fungal_trans"/>
    <property type="match status" value="1"/>
</dbReference>
<dbReference type="GO" id="GO:0000981">
    <property type="term" value="F:DNA-binding transcription factor activity, RNA polymerase II-specific"/>
    <property type="evidence" value="ECO:0007669"/>
    <property type="project" value="InterPro"/>
</dbReference>
<dbReference type="EMBL" id="LT598486">
    <property type="protein sequence ID" value="SCW03690.1"/>
    <property type="molecule type" value="Genomic_DNA"/>
</dbReference>
<dbReference type="Proteomes" id="UP000190831">
    <property type="component" value="Chromosome G"/>
</dbReference>